<comment type="caution">
    <text evidence="1">The sequence shown here is derived from an EMBL/GenBank/DDBJ whole genome shotgun (WGS) entry which is preliminary data.</text>
</comment>
<dbReference type="Proteomes" id="UP000269410">
    <property type="component" value="Unassembled WGS sequence"/>
</dbReference>
<evidence type="ECO:0000313" key="1">
    <source>
        <dbReference type="EMBL" id="RMD77430.1"/>
    </source>
</evidence>
<name>A0A3M0YZ29_9BACT</name>
<dbReference type="AlphaFoldDB" id="A0A3M0YZ29"/>
<protein>
    <submittedName>
        <fullName evidence="1">Uncharacterized protein</fullName>
    </submittedName>
</protein>
<sequence length="268" mass="30366">MVANRGLRDGDYDSSVLTYFIGRVFVDCIPSSGDIVINARNQIYRGYLGGFFTIRKSIWQVLAEVSCAIFAQELLREQFRQSSAILTESKRSAEVDKLTQVQVLASRFHDEWRFGREIKKIGISKHGITIEVEPRVKKTVDGEIDIANTPFGSLPEEWKSENLKAAEFLLKYLYSSKEVLDKITGVSVERTFILDAARAVHEDWIRRRVESGETIADSLSVPFEQLSQEEQQKDIDQVLLAIELIELIRGRLGLNTPKEMGPGINAEQ</sequence>
<gene>
    <name evidence="1" type="ORF">D6810_00975</name>
</gene>
<accession>A0A3M0YZ29</accession>
<organism evidence="1 2">
    <name type="scientific">Candidatus Dojkabacteria bacterium</name>
    <dbReference type="NCBI Taxonomy" id="2099670"/>
    <lineage>
        <taxon>Bacteria</taxon>
        <taxon>Candidatus Dojkabacteria</taxon>
    </lineage>
</organism>
<evidence type="ECO:0000313" key="2">
    <source>
        <dbReference type="Proteomes" id="UP000269410"/>
    </source>
</evidence>
<proteinExistence type="predicted"/>
<reference evidence="1 2" key="1">
    <citation type="submission" date="2018-10" db="EMBL/GenBank/DDBJ databases">
        <title>Thermophilic Lithotrophy and Phototrophy in an Intertidal, Iron-rich, Geothermal Spring.</title>
        <authorList>
            <person name="Ward L.M."/>
            <person name="Idei A."/>
            <person name="Nakagawa M."/>
            <person name="Ueno Y."/>
            <person name="Fischer W."/>
            <person name="Mcglynn S.E."/>
        </authorList>
    </citation>
    <scope>NUCLEOTIDE SEQUENCE [LARGE SCALE GENOMIC DNA]</scope>
    <source>
        <strain evidence="1">J137</strain>
    </source>
</reference>
<dbReference type="EMBL" id="RFKV01000033">
    <property type="protein sequence ID" value="RMD77430.1"/>
    <property type="molecule type" value="Genomic_DNA"/>
</dbReference>